<feature type="transmembrane region" description="Helical" evidence="1">
    <location>
        <begin position="363"/>
        <end position="382"/>
    </location>
</feature>
<evidence type="ECO:0000256" key="1">
    <source>
        <dbReference type="SAM" id="Phobius"/>
    </source>
</evidence>
<dbReference type="OrthoDB" id="391988at2759"/>
<evidence type="ECO:0000313" key="3">
    <source>
        <dbReference type="Proteomes" id="UP000636479"/>
    </source>
</evidence>
<comment type="caution">
    <text evidence="2">The sequence shown here is derived from an EMBL/GenBank/DDBJ whole genome shotgun (WGS) entry which is preliminary data.</text>
</comment>
<keyword evidence="3" id="KW-1185">Reference proteome</keyword>
<organism evidence="2 3">
    <name type="scientific">Mycena indigotica</name>
    <dbReference type="NCBI Taxonomy" id="2126181"/>
    <lineage>
        <taxon>Eukaryota</taxon>
        <taxon>Fungi</taxon>
        <taxon>Dikarya</taxon>
        <taxon>Basidiomycota</taxon>
        <taxon>Agaricomycotina</taxon>
        <taxon>Agaricomycetes</taxon>
        <taxon>Agaricomycetidae</taxon>
        <taxon>Agaricales</taxon>
        <taxon>Marasmiineae</taxon>
        <taxon>Mycenaceae</taxon>
        <taxon>Mycena</taxon>
    </lineage>
</organism>
<keyword evidence="1" id="KW-1133">Transmembrane helix</keyword>
<dbReference type="EMBL" id="JACAZF010000008">
    <property type="protein sequence ID" value="KAF7296883.1"/>
    <property type="molecule type" value="Genomic_DNA"/>
</dbReference>
<dbReference type="Proteomes" id="UP000636479">
    <property type="component" value="Unassembled WGS sequence"/>
</dbReference>
<dbReference type="AlphaFoldDB" id="A0A8H6W0B0"/>
<sequence length="386" mass="44004">MREADSATSPWSPSRSSEQCPQLHVLVVGERGTGKTTLVNHALGPESEFQITTTNNESVWIAPGRSSMRNPRLVMHELSYDLLSAVDASQAHDVASVKTIEIVQHLLKENTAGQALMNQIHVIWFCIQGVPSSMDNRVLRASDREFLMLQRVPQMIVFTQSDVVVAQWEEANSNLPNTSAETTDAHRPSVQRAAESEFLGNISSYFRTGGLKNATLDPESNRVIRSLLETTCQLGDDYVERMIWEAERTRISADYDFLRNTIAKALEIVMDVYYRGAFSNIPWHTQGNMLDQLHRTLTRIWKMDDPRMRRDAPPFVSQVYQLSTAYNVHHPESDKTSWTDTADRYQPLFSLLVGGFVSYKSHWWIALIVCAFLLLGQCIYWLKYRM</sequence>
<proteinExistence type="predicted"/>
<protein>
    <recommendedName>
        <fullName evidence="4">G domain-containing protein</fullName>
    </recommendedName>
</protein>
<dbReference type="SUPFAM" id="SSF52540">
    <property type="entry name" value="P-loop containing nucleoside triphosphate hydrolases"/>
    <property type="match status" value="1"/>
</dbReference>
<reference evidence="2" key="1">
    <citation type="submission" date="2020-05" db="EMBL/GenBank/DDBJ databases">
        <title>Mycena genomes resolve the evolution of fungal bioluminescence.</title>
        <authorList>
            <person name="Tsai I.J."/>
        </authorList>
    </citation>
    <scope>NUCLEOTIDE SEQUENCE</scope>
    <source>
        <strain evidence="2">171206Taipei</strain>
    </source>
</reference>
<dbReference type="Gene3D" id="3.40.50.300">
    <property type="entry name" value="P-loop containing nucleotide triphosphate hydrolases"/>
    <property type="match status" value="1"/>
</dbReference>
<evidence type="ECO:0008006" key="4">
    <source>
        <dbReference type="Google" id="ProtNLM"/>
    </source>
</evidence>
<name>A0A8H6W0B0_9AGAR</name>
<dbReference type="GeneID" id="59348346"/>
<keyword evidence="1" id="KW-0472">Membrane</keyword>
<gene>
    <name evidence="2" type="ORF">MIND_00920100</name>
</gene>
<dbReference type="InterPro" id="IPR027417">
    <property type="entry name" value="P-loop_NTPase"/>
</dbReference>
<keyword evidence="1" id="KW-0812">Transmembrane</keyword>
<accession>A0A8H6W0B0</accession>
<evidence type="ECO:0000313" key="2">
    <source>
        <dbReference type="EMBL" id="KAF7296883.1"/>
    </source>
</evidence>
<dbReference type="RefSeq" id="XP_037217242.1">
    <property type="nucleotide sequence ID" value="XM_037365830.1"/>
</dbReference>